<comment type="caution">
    <text evidence="1">The sequence shown here is derived from an EMBL/GenBank/DDBJ whole genome shotgun (WGS) entry which is preliminary data.</text>
</comment>
<name>A0ABV1A2T3_9TELE</name>
<sequence length="106" mass="11532">MDREFGVLLCLFWDAGEDKVVPHAPSLYIQDGLLHFFIFSRQLRHSIGAAEALEIWRLTVAACLVISHGAIKGRTASTSAADCFAPVVLLSVLTGFVKKPLESHGP</sequence>
<proteinExistence type="predicted"/>
<dbReference type="EMBL" id="JAHRIP010078840">
    <property type="protein sequence ID" value="MEQ2312377.1"/>
    <property type="molecule type" value="Genomic_DNA"/>
</dbReference>
<organism evidence="1 2">
    <name type="scientific">Ameca splendens</name>
    <dbReference type="NCBI Taxonomy" id="208324"/>
    <lineage>
        <taxon>Eukaryota</taxon>
        <taxon>Metazoa</taxon>
        <taxon>Chordata</taxon>
        <taxon>Craniata</taxon>
        <taxon>Vertebrata</taxon>
        <taxon>Euteleostomi</taxon>
        <taxon>Actinopterygii</taxon>
        <taxon>Neopterygii</taxon>
        <taxon>Teleostei</taxon>
        <taxon>Neoteleostei</taxon>
        <taxon>Acanthomorphata</taxon>
        <taxon>Ovalentaria</taxon>
        <taxon>Atherinomorphae</taxon>
        <taxon>Cyprinodontiformes</taxon>
        <taxon>Goodeidae</taxon>
        <taxon>Ameca</taxon>
    </lineage>
</organism>
<reference evidence="1 2" key="1">
    <citation type="submission" date="2021-06" db="EMBL/GenBank/DDBJ databases">
        <authorList>
            <person name="Palmer J.M."/>
        </authorList>
    </citation>
    <scope>NUCLEOTIDE SEQUENCE [LARGE SCALE GENOMIC DNA]</scope>
    <source>
        <strain evidence="1 2">AS_MEX2019</strain>
        <tissue evidence="1">Muscle</tissue>
    </source>
</reference>
<evidence type="ECO:0000313" key="1">
    <source>
        <dbReference type="EMBL" id="MEQ2312377.1"/>
    </source>
</evidence>
<protein>
    <submittedName>
        <fullName evidence="1">Uncharacterized protein</fullName>
    </submittedName>
</protein>
<gene>
    <name evidence="1" type="ORF">AMECASPLE_030347</name>
</gene>
<accession>A0ABV1A2T3</accession>
<evidence type="ECO:0000313" key="2">
    <source>
        <dbReference type="Proteomes" id="UP001469553"/>
    </source>
</evidence>
<keyword evidence="2" id="KW-1185">Reference proteome</keyword>
<dbReference type="Proteomes" id="UP001469553">
    <property type="component" value="Unassembled WGS sequence"/>
</dbReference>